<dbReference type="InterPro" id="IPR018683">
    <property type="entry name" value="DUF2169"/>
</dbReference>
<organism evidence="2 3">
    <name type="scientific">Massilia violaceinigra</name>
    <dbReference type="NCBI Taxonomy" id="2045208"/>
    <lineage>
        <taxon>Bacteria</taxon>
        <taxon>Pseudomonadati</taxon>
        <taxon>Pseudomonadota</taxon>
        <taxon>Betaproteobacteria</taxon>
        <taxon>Burkholderiales</taxon>
        <taxon>Oxalobacteraceae</taxon>
        <taxon>Telluria group</taxon>
        <taxon>Massilia</taxon>
    </lineage>
</organism>
<sequence>MARPMPSNTRITRPVAAGLPDTTLLKHLSQPARRHVNAWIAAQQTLQAPQIESATAPIKHPQQHIAAQGFGPLARWWMPRAAYQGRYDDLWRRTRYPLLPADFDTRYYQSAHPDLVATPHLRGDESVTLLGLLPERAEMRLPGWQILAAVRYASGEHSVSLPVLDTVRFDLDRRQASLVWRAHFRRDDAALEISLAATIRTLTGHFAKAEVDA</sequence>
<evidence type="ECO:0000313" key="3">
    <source>
        <dbReference type="Proteomes" id="UP000229897"/>
    </source>
</evidence>
<accession>A0A2D2DRY5</accession>
<protein>
    <recommendedName>
        <fullName evidence="1">DUF2169 domain-containing protein</fullName>
    </recommendedName>
</protein>
<dbReference type="Pfam" id="PF09937">
    <property type="entry name" value="DUF2169"/>
    <property type="match status" value="1"/>
</dbReference>
<keyword evidence="3" id="KW-1185">Reference proteome</keyword>
<feature type="domain" description="DUF2169" evidence="1">
    <location>
        <begin position="42"/>
        <end position="181"/>
    </location>
</feature>
<gene>
    <name evidence="2" type="ORF">CR152_26940</name>
</gene>
<evidence type="ECO:0000259" key="1">
    <source>
        <dbReference type="Pfam" id="PF09937"/>
    </source>
</evidence>
<dbReference type="KEGG" id="mass:CR152_26940"/>
<dbReference type="AlphaFoldDB" id="A0A2D2DRY5"/>
<dbReference type="Proteomes" id="UP000229897">
    <property type="component" value="Chromosome"/>
</dbReference>
<evidence type="ECO:0000313" key="2">
    <source>
        <dbReference type="EMBL" id="ATQ77734.1"/>
    </source>
</evidence>
<proteinExistence type="predicted"/>
<reference evidence="2" key="1">
    <citation type="submission" date="2017-10" db="EMBL/GenBank/DDBJ databases">
        <title>Massilia psychrophilum sp. nov., a novel purple-pigmented bacterium isolated from Tianshan glacier, Xinjiang Municipality, China.</title>
        <authorList>
            <person name="Wang H."/>
        </authorList>
    </citation>
    <scope>NUCLEOTIDE SEQUENCE [LARGE SCALE GENOMIC DNA]</scope>
    <source>
        <strain evidence="2">B2</strain>
    </source>
</reference>
<dbReference type="EMBL" id="CP024608">
    <property type="protein sequence ID" value="ATQ77734.1"/>
    <property type="molecule type" value="Genomic_DNA"/>
</dbReference>
<name>A0A2D2DRY5_9BURK</name>